<evidence type="ECO:0000259" key="2">
    <source>
        <dbReference type="Pfam" id="PF17919"/>
    </source>
</evidence>
<keyword evidence="4" id="KW-1185">Reference proteome</keyword>
<dbReference type="PANTHER" id="PTHR33240">
    <property type="entry name" value="OS08G0508500 PROTEIN"/>
    <property type="match status" value="1"/>
</dbReference>
<accession>A0AA89AMH0</accession>
<dbReference type="SUPFAM" id="SSF56672">
    <property type="entry name" value="DNA/RNA polymerases"/>
    <property type="match status" value="1"/>
</dbReference>
<name>A0AA89AMH0_9ASTE</name>
<feature type="region of interest" description="Disordered" evidence="1">
    <location>
        <begin position="18"/>
        <end position="42"/>
    </location>
</feature>
<feature type="domain" description="Reverse transcriptase/retrotransposon-derived protein RNase H-like" evidence="2">
    <location>
        <begin position="313"/>
        <end position="401"/>
    </location>
</feature>
<dbReference type="PANTHER" id="PTHR33240:SF8">
    <property type="entry name" value="OS03G0439900 PROTEIN"/>
    <property type="match status" value="1"/>
</dbReference>
<comment type="caution">
    <text evidence="3">The sequence shown here is derived from an EMBL/GenBank/DDBJ whole genome shotgun (WGS) entry which is preliminary data.</text>
</comment>
<proteinExistence type="predicted"/>
<dbReference type="InterPro" id="IPR041577">
    <property type="entry name" value="RT_RNaseH_2"/>
</dbReference>
<dbReference type="EMBL" id="JAVXUP010001623">
    <property type="protein sequence ID" value="KAK3009674.1"/>
    <property type="molecule type" value="Genomic_DNA"/>
</dbReference>
<evidence type="ECO:0000313" key="4">
    <source>
        <dbReference type="Proteomes" id="UP001188597"/>
    </source>
</evidence>
<evidence type="ECO:0000313" key="3">
    <source>
        <dbReference type="EMBL" id="KAK3009674.1"/>
    </source>
</evidence>
<dbReference type="InterPro" id="IPR043502">
    <property type="entry name" value="DNA/RNA_pol_sf"/>
</dbReference>
<organism evidence="3 4">
    <name type="scientific">Escallonia herrerae</name>
    <dbReference type="NCBI Taxonomy" id="1293975"/>
    <lineage>
        <taxon>Eukaryota</taxon>
        <taxon>Viridiplantae</taxon>
        <taxon>Streptophyta</taxon>
        <taxon>Embryophyta</taxon>
        <taxon>Tracheophyta</taxon>
        <taxon>Spermatophyta</taxon>
        <taxon>Magnoliopsida</taxon>
        <taxon>eudicotyledons</taxon>
        <taxon>Gunneridae</taxon>
        <taxon>Pentapetalae</taxon>
        <taxon>asterids</taxon>
        <taxon>campanulids</taxon>
        <taxon>Escalloniales</taxon>
        <taxon>Escalloniaceae</taxon>
        <taxon>Escallonia</taxon>
    </lineage>
</organism>
<dbReference type="Proteomes" id="UP001188597">
    <property type="component" value="Unassembled WGS sequence"/>
</dbReference>
<evidence type="ECO:0000256" key="1">
    <source>
        <dbReference type="SAM" id="MobiDB-lite"/>
    </source>
</evidence>
<gene>
    <name evidence="3" type="ORF">RJ639_014022</name>
</gene>
<dbReference type="Pfam" id="PF17919">
    <property type="entry name" value="RT_RNaseH_2"/>
    <property type="match status" value="1"/>
</dbReference>
<sequence length="401" mass="45933">MTNLFNRLEKYLQAEEDSMLSQETYSSQKRRDRPNGRILDNELKRSQAPFLGPFSPLDTSDELILNQSKGQNIVEWPKPMRMSAEKRDPQLYYHFHKDHGHTMENYLKGVIVPHDDDLVITLQINAYSVKRILVDTRSSTDISFDVAFSQMEISKDRVKPFSLPLYGFTRAFVPVEGIVPLMVIADTAPLQATQTIDFLIVKVKLSYNKILGQTLARKCYLASCKAKETLAIKDQRDEQNMKLTELVKELITIVLEGGDKERQLRIGSTIKPTLRSLLISFLWYNVSVFACIEANPEMIKAIQDMEGLRSMKEVQAFFKALKDYLSSTPVLSKPIMGEELLLYLVVAEAAVNVVLIQGQDNKQLPIYYLRKMLQGVELHYPSTKKLAFTLLIVVQKLRPYF</sequence>
<dbReference type="AlphaFoldDB" id="A0AA89AMH0"/>
<protein>
    <recommendedName>
        <fullName evidence="2">Reverse transcriptase/retrotransposon-derived protein RNase H-like domain-containing protein</fullName>
    </recommendedName>
</protein>
<feature type="compositionally biased region" description="Basic and acidic residues" evidence="1">
    <location>
        <begin position="33"/>
        <end position="42"/>
    </location>
</feature>
<reference evidence="3" key="1">
    <citation type="submission" date="2022-12" db="EMBL/GenBank/DDBJ databases">
        <title>Draft genome assemblies for two species of Escallonia (Escalloniales).</title>
        <authorList>
            <person name="Chanderbali A."/>
            <person name="Dervinis C."/>
            <person name="Anghel I."/>
            <person name="Soltis D."/>
            <person name="Soltis P."/>
            <person name="Zapata F."/>
        </authorList>
    </citation>
    <scope>NUCLEOTIDE SEQUENCE</scope>
    <source>
        <strain evidence="3">UCBG64.0493</strain>
        <tissue evidence="3">Leaf</tissue>
    </source>
</reference>